<dbReference type="GO" id="GO:0006313">
    <property type="term" value="P:DNA transposition"/>
    <property type="evidence" value="ECO:0007669"/>
    <property type="project" value="InterPro"/>
</dbReference>
<dbReference type="PANTHER" id="PTHR33609">
    <property type="entry name" value="LOW CALCIUM RESPONSE LOCUS PROTEIN S"/>
    <property type="match status" value="1"/>
</dbReference>
<name>A0A4R5Q5I1_9PROT</name>
<comment type="caution">
    <text evidence="2">The sequence shown here is derived from an EMBL/GenBank/DDBJ whole genome shotgun (WGS) entry which is preliminary data.</text>
</comment>
<feature type="compositionally biased region" description="Polar residues" evidence="1">
    <location>
        <begin position="133"/>
        <end position="146"/>
    </location>
</feature>
<dbReference type="EMBL" id="SMSJ01000149">
    <property type="protein sequence ID" value="TDH58150.1"/>
    <property type="molecule type" value="Genomic_DNA"/>
</dbReference>
<gene>
    <name evidence="2" type="ORF">E2C06_34140</name>
</gene>
<evidence type="ECO:0000313" key="2">
    <source>
        <dbReference type="EMBL" id="TDH58150.1"/>
    </source>
</evidence>
<dbReference type="SUPFAM" id="SSF46689">
    <property type="entry name" value="Homeodomain-like"/>
    <property type="match status" value="1"/>
</dbReference>
<dbReference type="Pfam" id="PF01527">
    <property type="entry name" value="HTH_Tnp_1"/>
    <property type="match status" value="1"/>
</dbReference>
<organism evidence="2 3">
    <name type="scientific">Dankookia rubra</name>
    <dbReference type="NCBI Taxonomy" id="1442381"/>
    <lineage>
        <taxon>Bacteria</taxon>
        <taxon>Pseudomonadati</taxon>
        <taxon>Pseudomonadota</taxon>
        <taxon>Alphaproteobacteria</taxon>
        <taxon>Acetobacterales</taxon>
        <taxon>Roseomonadaceae</taxon>
        <taxon>Dankookia</taxon>
    </lineage>
</organism>
<dbReference type="InterPro" id="IPR052546">
    <property type="entry name" value="Transposase_8_domain"/>
</dbReference>
<dbReference type="OrthoDB" id="9809060at2"/>
<proteinExistence type="predicted"/>
<dbReference type="Proteomes" id="UP000295096">
    <property type="component" value="Unassembled WGS sequence"/>
</dbReference>
<reference evidence="2 3" key="1">
    <citation type="journal article" date="2016" name="J. Microbiol.">
        <title>Dankookia rubra gen. nov., sp. nov., an alphaproteobacterium isolated from sediment of a shallow stream.</title>
        <authorList>
            <person name="Kim W.H."/>
            <person name="Kim D.H."/>
            <person name="Kang K."/>
            <person name="Ahn T.Y."/>
        </authorList>
    </citation>
    <scope>NUCLEOTIDE SEQUENCE [LARGE SCALE GENOMIC DNA]</scope>
    <source>
        <strain evidence="2 3">JCM30602</strain>
    </source>
</reference>
<feature type="region of interest" description="Disordered" evidence="1">
    <location>
        <begin position="113"/>
        <end position="153"/>
    </location>
</feature>
<dbReference type="AlphaFoldDB" id="A0A4R5Q5I1"/>
<evidence type="ECO:0000313" key="3">
    <source>
        <dbReference type="Proteomes" id="UP000295096"/>
    </source>
</evidence>
<evidence type="ECO:0000256" key="1">
    <source>
        <dbReference type="SAM" id="MobiDB-lite"/>
    </source>
</evidence>
<dbReference type="PANTHER" id="PTHR33609:SF1">
    <property type="entry name" value="TRANSPOSASE"/>
    <property type="match status" value="1"/>
</dbReference>
<dbReference type="GO" id="GO:0003677">
    <property type="term" value="F:DNA binding"/>
    <property type="evidence" value="ECO:0007669"/>
    <property type="project" value="InterPro"/>
</dbReference>
<dbReference type="InterPro" id="IPR009057">
    <property type="entry name" value="Homeodomain-like_sf"/>
</dbReference>
<accession>A0A4R5Q5I1</accession>
<protein>
    <submittedName>
        <fullName evidence="2">Transposase</fullName>
    </submittedName>
</protein>
<dbReference type="InterPro" id="IPR002514">
    <property type="entry name" value="Transposase_8"/>
</dbReference>
<dbReference type="GO" id="GO:0004803">
    <property type="term" value="F:transposase activity"/>
    <property type="evidence" value="ECO:0007669"/>
    <property type="project" value="InterPro"/>
</dbReference>
<keyword evidence="3" id="KW-1185">Reference proteome</keyword>
<sequence length="153" mass="16357">MKLTQFTDQQIAFILRQAEEGTAVEEVCRKAGISIQTYYRWRKKYGGLMPSEMRRLKQRQPLPACGGGAGRYARPYSGCADADPAYDPCRRGPAGAGDMARYLSVGAPYGPAPPRAGAAPTGRADIGPGAVESVSNTHRVSNSSAEARSAKLH</sequence>
<feature type="compositionally biased region" description="Low complexity" evidence="1">
    <location>
        <begin position="115"/>
        <end position="124"/>
    </location>
</feature>